<dbReference type="SUPFAM" id="SSF54695">
    <property type="entry name" value="POZ domain"/>
    <property type="match status" value="1"/>
</dbReference>
<dbReference type="SMART" id="SM00612">
    <property type="entry name" value="Kelch"/>
    <property type="match status" value="2"/>
</dbReference>
<gene>
    <name evidence="9" type="primary">KLHL23</name>
    <name evidence="9" type="ORF">TNIN_197571</name>
</gene>
<evidence type="ECO:0000313" key="10">
    <source>
        <dbReference type="Proteomes" id="UP000886998"/>
    </source>
</evidence>
<proteinExistence type="predicted"/>
<name>A0A8X6JTG5_9ARAC</name>
<evidence type="ECO:0000256" key="7">
    <source>
        <dbReference type="ARBA" id="ARBA00043912"/>
    </source>
</evidence>
<evidence type="ECO:0000256" key="4">
    <source>
        <dbReference type="ARBA" id="ARBA00022737"/>
    </source>
</evidence>
<dbReference type="InterPro" id="IPR015915">
    <property type="entry name" value="Kelch-typ_b-propeller"/>
</dbReference>
<dbReference type="SUPFAM" id="SSF117281">
    <property type="entry name" value="Kelch motif"/>
    <property type="match status" value="1"/>
</dbReference>
<dbReference type="Gene3D" id="2.120.10.80">
    <property type="entry name" value="Kelch-type beta propeller"/>
    <property type="match status" value="1"/>
</dbReference>
<evidence type="ECO:0000313" key="9">
    <source>
        <dbReference type="EMBL" id="GFS58281.1"/>
    </source>
</evidence>
<dbReference type="InterPro" id="IPR011333">
    <property type="entry name" value="SKP1/BTB/POZ_sf"/>
</dbReference>
<keyword evidence="4" id="KW-0677">Repeat</keyword>
<dbReference type="CDD" id="cd18186">
    <property type="entry name" value="BTB_POZ_ZBTB_KLHL-like"/>
    <property type="match status" value="1"/>
</dbReference>
<sequence length="590" mass="68956">MGSISKNTFQDIFKSGLWQGHEKFSDGCLRTEDGTVFKIHRVVLSQRSEYFRALFSFDVSQETFIPSIDSKTLENILLYIYMGVAYLNEKNVWDMMVASDYLLLDDLMKKSRSFAIQNMTTKNCLSSLIIALQIERLAILNDCCRFVLVHFQVIMTTSAESIGDFPFETLKDLLNSDSLNVSSEKMVWEVIIKWTEAKTSIRLRYVPELIACIRLEEEIDEELAKEIICHPIVSSNPFCEDLKLSKQFNYFFTNCTVLLRHANVIEKNNQFPPCFKAPRLPKYIYFVARHFISPTKYGSELYLTFDNELDFWRRIGEIQYFIDIIIRIGQYMYLFNTWDNVILAFDVIEETWIPMSSTFGNRYNYHVVSLGGYIYAVGGFTETHETTSLITYYDPHSNLWRPMRARHDMIIHGAVSLHDQIYFFGQSMYDENPTMVSQVYDPRSEIWNLASPPKIFRRGFTVVAFCGLIYLIGGENGDLYLKCVEEYDPLQDTWRSLPDLPFQYFVPKAVVLDGKIIVYENNHEDTRFYDVPPSIYWDSSTQLWCIIDESSPLHSIERYTFCVLDECRLVKDITAKNRRPGVEWERILPV</sequence>
<feature type="domain" description="BTB" evidence="8">
    <location>
        <begin position="25"/>
        <end position="89"/>
    </location>
</feature>
<dbReference type="AlphaFoldDB" id="A0A8X6JTG5"/>
<comment type="caution">
    <text evidence="9">The sequence shown here is derived from an EMBL/GenBank/DDBJ whole genome shotgun (WGS) entry which is preliminary data.</text>
</comment>
<comment type="pathway">
    <text evidence="1">Protein modification; protein ubiquitination.</text>
</comment>
<keyword evidence="10" id="KW-1185">Reference proteome</keyword>
<evidence type="ECO:0000256" key="5">
    <source>
        <dbReference type="ARBA" id="ARBA00022786"/>
    </source>
</evidence>
<evidence type="ECO:0000256" key="1">
    <source>
        <dbReference type="ARBA" id="ARBA00004906"/>
    </source>
</evidence>
<dbReference type="InterPro" id="IPR011705">
    <property type="entry name" value="BACK"/>
</dbReference>
<dbReference type="Proteomes" id="UP000886998">
    <property type="component" value="Unassembled WGS sequence"/>
</dbReference>
<reference evidence="9" key="1">
    <citation type="submission" date="2020-08" db="EMBL/GenBank/DDBJ databases">
        <title>Multicomponent nature underlies the extraordinary mechanical properties of spider dragline silk.</title>
        <authorList>
            <person name="Kono N."/>
            <person name="Nakamura H."/>
            <person name="Mori M."/>
            <person name="Yoshida Y."/>
            <person name="Ohtoshi R."/>
            <person name="Malay A.D."/>
            <person name="Moran D.A.P."/>
            <person name="Tomita M."/>
            <person name="Numata K."/>
            <person name="Arakawa K."/>
        </authorList>
    </citation>
    <scope>NUCLEOTIDE SEQUENCE</scope>
</reference>
<dbReference type="Pfam" id="PF01344">
    <property type="entry name" value="Kelch_1"/>
    <property type="match status" value="2"/>
</dbReference>
<dbReference type="EMBL" id="BMAV01027327">
    <property type="protein sequence ID" value="GFS58281.1"/>
    <property type="molecule type" value="Genomic_DNA"/>
</dbReference>
<dbReference type="SMART" id="SM00225">
    <property type="entry name" value="BTB"/>
    <property type="match status" value="1"/>
</dbReference>
<protein>
    <recommendedName>
        <fullName evidence="2">Kelch-like protein diablo</fullName>
    </recommendedName>
</protein>
<dbReference type="Pfam" id="PF00651">
    <property type="entry name" value="BTB"/>
    <property type="match status" value="1"/>
</dbReference>
<dbReference type="Pfam" id="PF07707">
    <property type="entry name" value="BACK"/>
    <property type="match status" value="1"/>
</dbReference>
<evidence type="ECO:0000256" key="6">
    <source>
        <dbReference type="ARBA" id="ARBA00023203"/>
    </source>
</evidence>
<dbReference type="PANTHER" id="PTHR24412">
    <property type="entry name" value="KELCH PROTEIN"/>
    <property type="match status" value="1"/>
</dbReference>
<accession>A0A8X6JTG5</accession>
<dbReference type="InterPro" id="IPR000210">
    <property type="entry name" value="BTB/POZ_dom"/>
</dbReference>
<dbReference type="Gene3D" id="3.30.710.10">
    <property type="entry name" value="Potassium Channel Kv1.1, Chain A"/>
    <property type="match status" value="1"/>
</dbReference>
<dbReference type="InterPro" id="IPR006652">
    <property type="entry name" value="Kelch_1"/>
</dbReference>
<dbReference type="SMART" id="SM00875">
    <property type="entry name" value="BACK"/>
    <property type="match status" value="1"/>
</dbReference>
<dbReference type="PROSITE" id="PS50097">
    <property type="entry name" value="BTB"/>
    <property type="match status" value="1"/>
</dbReference>
<dbReference type="GO" id="GO:0003779">
    <property type="term" value="F:actin binding"/>
    <property type="evidence" value="ECO:0007669"/>
    <property type="project" value="UniProtKB-KW"/>
</dbReference>
<keyword evidence="6" id="KW-0009">Actin-binding</keyword>
<evidence type="ECO:0000256" key="2">
    <source>
        <dbReference type="ARBA" id="ARBA00013699"/>
    </source>
</evidence>
<dbReference type="PANTHER" id="PTHR24412:SF497">
    <property type="entry name" value="KELCH-LIKE PROTEIN 18"/>
    <property type="match status" value="1"/>
</dbReference>
<dbReference type="InterPro" id="IPR017096">
    <property type="entry name" value="BTB-kelch_protein"/>
</dbReference>
<evidence type="ECO:0000259" key="8">
    <source>
        <dbReference type="PROSITE" id="PS50097"/>
    </source>
</evidence>
<keyword evidence="5" id="KW-0833">Ubl conjugation pathway</keyword>
<dbReference type="Gene3D" id="1.25.40.420">
    <property type="match status" value="1"/>
</dbReference>
<organism evidence="9 10">
    <name type="scientific">Trichonephila inaurata madagascariensis</name>
    <dbReference type="NCBI Taxonomy" id="2747483"/>
    <lineage>
        <taxon>Eukaryota</taxon>
        <taxon>Metazoa</taxon>
        <taxon>Ecdysozoa</taxon>
        <taxon>Arthropoda</taxon>
        <taxon>Chelicerata</taxon>
        <taxon>Arachnida</taxon>
        <taxon>Araneae</taxon>
        <taxon>Araneomorphae</taxon>
        <taxon>Entelegynae</taxon>
        <taxon>Araneoidea</taxon>
        <taxon>Nephilidae</taxon>
        <taxon>Trichonephila</taxon>
        <taxon>Trichonephila inaurata</taxon>
    </lineage>
</organism>
<keyword evidence="3" id="KW-0880">Kelch repeat</keyword>
<dbReference type="PIRSF" id="PIRSF037037">
    <property type="entry name" value="Kelch-like_protein_gigaxonin"/>
    <property type="match status" value="1"/>
</dbReference>
<evidence type="ECO:0000256" key="3">
    <source>
        <dbReference type="ARBA" id="ARBA00022441"/>
    </source>
</evidence>
<comment type="function">
    <text evidence="7">Probable substrate-specific adapter of an E3 ubiquitin-protein ligase complex which mediates the ubiquitination and subsequent proteasomal degradation of target proteins. May have a role in synapse differentiation and growth.</text>
</comment>
<dbReference type="OrthoDB" id="6413105at2759"/>